<dbReference type="Proteomes" id="UP000470051">
    <property type="component" value="Unassembled WGS sequence"/>
</dbReference>
<keyword evidence="2" id="KW-1185">Reference proteome</keyword>
<dbReference type="RefSeq" id="WP_146748096.1">
    <property type="nucleotide sequence ID" value="NZ_CAWPKC010000016.1"/>
</dbReference>
<protein>
    <submittedName>
        <fullName evidence="1">Uncharacterized protein</fullName>
    </submittedName>
</protein>
<name>A0ABX0B5S9_9GAMM</name>
<sequence length="77" mass="9053">MSHDNWALENGRRKIARECLRELTALNKYDDKTVTAILDKYTPQFKLIMSEHQKKKASPKNWLSQYVRDIGKECKNG</sequence>
<comment type="caution">
    <text evidence="1">The sequence shown here is derived from an EMBL/GenBank/DDBJ whole genome shotgun (WGS) entry which is preliminary data.</text>
</comment>
<dbReference type="EMBL" id="WSFE01000016">
    <property type="protein sequence ID" value="NDL25961.1"/>
    <property type="molecule type" value="Genomic_DNA"/>
</dbReference>
<accession>A0ABX0B5S9</accession>
<evidence type="ECO:0000313" key="2">
    <source>
        <dbReference type="Proteomes" id="UP000470051"/>
    </source>
</evidence>
<proteinExistence type="predicted"/>
<evidence type="ECO:0000313" key="1">
    <source>
        <dbReference type="EMBL" id="NDL25961.1"/>
    </source>
</evidence>
<organism evidence="1 2">
    <name type="scientific">Photorhabdus kayaii</name>
    <dbReference type="NCBI Taxonomy" id="230088"/>
    <lineage>
        <taxon>Bacteria</taxon>
        <taxon>Pseudomonadati</taxon>
        <taxon>Pseudomonadota</taxon>
        <taxon>Gammaproteobacteria</taxon>
        <taxon>Enterobacterales</taxon>
        <taxon>Morganellaceae</taxon>
        <taxon>Photorhabdus</taxon>
    </lineage>
</organism>
<gene>
    <name evidence="1" type="ORF">GPY42_12495</name>
</gene>
<reference evidence="1 2" key="1">
    <citation type="submission" date="2019-12" db="EMBL/GenBank/DDBJ databases">
        <title>Engineering Photorhabdus to improve their lethality against agricultural pests.</title>
        <authorList>
            <person name="Machado R.A.R."/>
        </authorList>
    </citation>
    <scope>NUCLEOTIDE SEQUENCE [LARGE SCALE GENOMIC DNA]</scope>
    <source>
        <strain evidence="1 2">M-HU2</strain>
    </source>
</reference>